<protein>
    <submittedName>
        <fullName evidence="1">Uncharacterized protein</fullName>
    </submittedName>
</protein>
<evidence type="ECO:0000313" key="1">
    <source>
        <dbReference type="EMBL" id="KAI4326578.1"/>
    </source>
</evidence>
<name>A0ACB9MQI5_9MYRT</name>
<accession>A0ACB9MQI5</accession>
<evidence type="ECO:0000313" key="2">
    <source>
        <dbReference type="Proteomes" id="UP001057402"/>
    </source>
</evidence>
<sequence>MGLLILGHEFDYGPRLNHSFGVRLGNWNTWKLFVQFTRHERGEYSSGYSHEDPENDVGMLRIRVGTAGRSRRSVRLPRNFTLLDPGQGYTRGTTQAEPLWAARCAPVVVTEMQWTEEAASSEFSRETFLNLDSCETKRVPRDPRGNPESLTPKPAEIQSLLLSVAWTICATFGCTGTSSSDTRRTGEQRLRSPTSIPVELQSVEPRCAAPPQL</sequence>
<dbReference type="Proteomes" id="UP001057402">
    <property type="component" value="Chromosome 9"/>
</dbReference>
<dbReference type="EMBL" id="CM042888">
    <property type="protein sequence ID" value="KAI4326578.1"/>
    <property type="molecule type" value="Genomic_DNA"/>
</dbReference>
<comment type="caution">
    <text evidence="1">The sequence shown here is derived from an EMBL/GenBank/DDBJ whole genome shotgun (WGS) entry which is preliminary data.</text>
</comment>
<organism evidence="1 2">
    <name type="scientific">Melastoma candidum</name>
    <dbReference type="NCBI Taxonomy" id="119954"/>
    <lineage>
        <taxon>Eukaryota</taxon>
        <taxon>Viridiplantae</taxon>
        <taxon>Streptophyta</taxon>
        <taxon>Embryophyta</taxon>
        <taxon>Tracheophyta</taxon>
        <taxon>Spermatophyta</taxon>
        <taxon>Magnoliopsida</taxon>
        <taxon>eudicotyledons</taxon>
        <taxon>Gunneridae</taxon>
        <taxon>Pentapetalae</taxon>
        <taxon>rosids</taxon>
        <taxon>malvids</taxon>
        <taxon>Myrtales</taxon>
        <taxon>Melastomataceae</taxon>
        <taxon>Melastomatoideae</taxon>
        <taxon>Melastomateae</taxon>
        <taxon>Melastoma</taxon>
    </lineage>
</organism>
<gene>
    <name evidence="1" type="ORF">MLD38_031878</name>
</gene>
<reference evidence="2" key="1">
    <citation type="journal article" date="2023" name="Front. Plant Sci.">
        <title>Chromosomal-level genome assembly of Melastoma candidum provides insights into trichome evolution.</title>
        <authorList>
            <person name="Zhong Y."/>
            <person name="Wu W."/>
            <person name="Sun C."/>
            <person name="Zou P."/>
            <person name="Liu Y."/>
            <person name="Dai S."/>
            <person name="Zhou R."/>
        </authorList>
    </citation>
    <scope>NUCLEOTIDE SEQUENCE [LARGE SCALE GENOMIC DNA]</scope>
</reference>
<keyword evidence="2" id="KW-1185">Reference proteome</keyword>
<proteinExistence type="predicted"/>